<dbReference type="EMBL" id="JAXCGZ010008556">
    <property type="protein sequence ID" value="KAK7077563.1"/>
    <property type="molecule type" value="Genomic_DNA"/>
</dbReference>
<evidence type="ECO:0000313" key="1">
    <source>
        <dbReference type="EMBL" id="KAK7077563.1"/>
    </source>
</evidence>
<dbReference type="Proteomes" id="UP001381693">
    <property type="component" value="Unassembled WGS sequence"/>
</dbReference>
<dbReference type="Gene3D" id="3.40.190.10">
    <property type="entry name" value="Periplasmic binding protein-like II"/>
    <property type="match status" value="1"/>
</dbReference>
<organism evidence="1 2">
    <name type="scientific">Halocaridina rubra</name>
    <name type="common">Hawaiian red shrimp</name>
    <dbReference type="NCBI Taxonomy" id="373956"/>
    <lineage>
        <taxon>Eukaryota</taxon>
        <taxon>Metazoa</taxon>
        <taxon>Ecdysozoa</taxon>
        <taxon>Arthropoda</taxon>
        <taxon>Crustacea</taxon>
        <taxon>Multicrustacea</taxon>
        <taxon>Malacostraca</taxon>
        <taxon>Eumalacostraca</taxon>
        <taxon>Eucarida</taxon>
        <taxon>Decapoda</taxon>
        <taxon>Pleocyemata</taxon>
        <taxon>Caridea</taxon>
        <taxon>Atyoidea</taxon>
        <taxon>Atyidae</taxon>
        <taxon>Halocaridina</taxon>
    </lineage>
</organism>
<dbReference type="AlphaFoldDB" id="A0AAN8XBT1"/>
<protein>
    <submittedName>
        <fullName evidence="1">Uncharacterized protein</fullName>
    </submittedName>
</protein>
<name>A0AAN8XBT1_HALRR</name>
<dbReference type="SUPFAM" id="SSF53850">
    <property type="entry name" value="Periplasmic binding protein-like II"/>
    <property type="match status" value="1"/>
</dbReference>
<reference evidence="1 2" key="1">
    <citation type="submission" date="2023-11" db="EMBL/GenBank/DDBJ databases">
        <title>Halocaridina rubra genome assembly.</title>
        <authorList>
            <person name="Smith C."/>
        </authorList>
    </citation>
    <scope>NUCLEOTIDE SEQUENCE [LARGE SCALE GENOMIC DNA]</scope>
    <source>
        <strain evidence="1">EP-1</strain>
        <tissue evidence="1">Whole</tissue>
    </source>
</reference>
<comment type="caution">
    <text evidence="1">The sequence shown here is derived from an EMBL/GenBank/DDBJ whole genome shotgun (WGS) entry which is preliminary data.</text>
</comment>
<evidence type="ECO:0000313" key="2">
    <source>
        <dbReference type="Proteomes" id="UP001381693"/>
    </source>
</evidence>
<keyword evidence="2" id="KW-1185">Reference proteome</keyword>
<proteinExistence type="predicted"/>
<accession>A0AAN8XBT1</accession>
<sequence>MKDEIISELEVLLPEGTPVVLLVFSFTEVTRVYAATVNQNGNIRFQPSGKIQSPNPRLEIHKPNDPEIYRDLKGRHLTVASINLLPYMVLGKQYEDGSYEVAGGIESQVLKTLANALNFTYTVRTSLIPGTGGVLPNGTSTGAIGMVEKRKANFGIGALSVT</sequence>
<gene>
    <name evidence="1" type="ORF">SK128_027348</name>
</gene>
<feature type="non-terminal residue" evidence="1">
    <location>
        <position position="162"/>
    </location>
</feature>